<proteinExistence type="predicted"/>
<dbReference type="Proteomes" id="UP000244052">
    <property type="component" value="Unassembled WGS sequence"/>
</dbReference>
<protein>
    <submittedName>
        <fullName evidence="2">Uncharacterized protein</fullName>
    </submittedName>
</protein>
<evidence type="ECO:0000313" key="3">
    <source>
        <dbReference type="Proteomes" id="UP000244052"/>
    </source>
</evidence>
<evidence type="ECO:0000256" key="1">
    <source>
        <dbReference type="SAM" id="Coils"/>
    </source>
</evidence>
<dbReference type="EMBL" id="QASO01000035">
    <property type="protein sequence ID" value="PTU79910.1"/>
    <property type="molecule type" value="Genomic_DNA"/>
</dbReference>
<keyword evidence="1" id="KW-0175">Coiled coil</keyword>
<organism evidence="2 3">
    <name type="scientific">Ectopseudomonas oleovorans</name>
    <name type="common">Pseudomonas oleovorans</name>
    <dbReference type="NCBI Taxonomy" id="301"/>
    <lineage>
        <taxon>Bacteria</taxon>
        <taxon>Pseudomonadati</taxon>
        <taxon>Pseudomonadota</taxon>
        <taxon>Gammaproteobacteria</taxon>
        <taxon>Pseudomonadales</taxon>
        <taxon>Pseudomonadaceae</taxon>
        <taxon>Ectopseudomonas</taxon>
    </lineage>
</organism>
<gene>
    <name evidence="2" type="ORF">DBO86_06185</name>
</gene>
<dbReference type="AlphaFoldDB" id="A0A2T5PQA2"/>
<evidence type="ECO:0000313" key="2">
    <source>
        <dbReference type="EMBL" id="PTU79910.1"/>
    </source>
</evidence>
<comment type="caution">
    <text evidence="2">The sequence shown here is derived from an EMBL/GenBank/DDBJ whole genome shotgun (WGS) entry which is preliminary data.</text>
</comment>
<feature type="coiled-coil region" evidence="1">
    <location>
        <begin position="108"/>
        <end position="163"/>
    </location>
</feature>
<keyword evidence="3" id="KW-1185">Reference proteome</keyword>
<dbReference type="RefSeq" id="WP_108233235.1">
    <property type="nucleotide sequence ID" value="NZ_QASO01000035.1"/>
</dbReference>
<accession>A0A2T5PQA2</accession>
<reference evidence="2 3" key="1">
    <citation type="submission" date="2018-04" db="EMBL/GenBank/DDBJ databases">
        <title>Pseudomonas sp. nov., isolated from mangrove soil.</title>
        <authorList>
            <person name="Chen C."/>
        </authorList>
    </citation>
    <scope>NUCLEOTIDE SEQUENCE [LARGE SCALE GENOMIC DNA]</scope>
    <source>
        <strain evidence="2 3">JCM 14246</strain>
    </source>
</reference>
<sequence length="164" mass="19254">MKQQAFESRNKEDFDQNTEALSKALQAIASDNKLKATISELSRISGIHRNTIRNRRWPSERLEAIKEQRKLEELRIKLKKEKRQDPVSVLAEKLEKSRLEVVYWFNQRNELEETARALEVRLKSMGESRDFYLKQSEAGLLEIKSLKLEIEKLKGVISVLESER</sequence>
<name>A0A2T5PQA2_ECTOL</name>